<gene>
    <name evidence="1" type="ORF">RG298_000050</name>
</gene>
<protein>
    <submittedName>
        <fullName evidence="1">Uncharacterized protein</fullName>
    </submittedName>
</protein>
<dbReference type="EMBL" id="ABMABF030000001">
    <property type="protein sequence ID" value="EMJ5132387.1"/>
    <property type="molecule type" value="Genomic_DNA"/>
</dbReference>
<organism evidence="1">
    <name type="scientific">Providencia stuartii</name>
    <dbReference type="NCBI Taxonomy" id="588"/>
    <lineage>
        <taxon>Bacteria</taxon>
        <taxon>Pseudomonadati</taxon>
        <taxon>Pseudomonadota</taxon>
        <taxon>Gammaproteobacteria</taxon>
        <taxon>Enterobacterales</taxon>
        <taxon>Morganellaceae</taxon>
        <taxon>Providencia</taxon>
    </lineage>
</organism>
<sequence length="55" mass="6083">MNKHRIVLSGMSLLIDKLAANPSCGMIIDSDRAYSYPAHDSRQTGHAKINRTAKK</sequence>
<comment type="caution">
    <text evidence="1">The sequence shown here is derived from an EMBL/GenBank/DDBJ whole genome shotgun (WGS) entry which is preliminary data.</text>
</comment>
<name>A0AAI9D591_PROST</name>
<accession>A0AAI9D591</accession>
<dbReference type="AlphaFoldDB" id="A0AAI9D591"/>
<proteinExistence type="predicted"/>
<evidence type="ECO:0000313" key="1">
    <source>
        <dbReference type="EMBL" id="EMJ5132387.1"/>
    </source>
</evidence>
<reference evidence="1" key="1">
    <citation type="submission" date="2024-02" db="EMBL/GenBank/DDBJ databases">
        <authorList>
            <consortium name="Clinical and Environmental Microbiology Branch: Whole genome sequencing antimicrobial resistance pathogens in the healthcare setting"/>
        </authorList>
    </citation>
    <scope>NUCLEOTIDE SEQUENCE</scope>
    <source>
        <strain evidence="1">2021GO-0154</strain>
    </source>
</reference>